<organism evidence="1 2">
    <name type="scientific">Candidatus Ornithospirochaeta stercoripullorum</name>
    <dbReference type="NCBI Taxonomy" id="2840899"/>
    <lineage>
        <taxon>Bacteria</taxon>
        <taxon>Pseudomonadati</taxon>
        <taxon>Spirochaetota</taxon>
        <taxon>Spirochaetia</taxon>
        <taxon>Spirochaetales</taxon>
        <taxon>Spirochaetaceae</taxon>
        <taxon>Spirochaetaceae incertae sedis</taxon>
        <taxon>Candidatus Ornithospirochaeta</taxon>
    </lineage>
</organism>
<comment type="caution">
    <text evidence="1">The sequence shown here is derived from an EMBL/GenBank/DDBJ whole genome shotgun (WGS) entry which is preliminary data.</text>
</comment>
<gene>
    <name evidence="1" type="ORF">IAA97_07545</name>
</gene>
<protein>
    <recommendedName>
        <fullName evidence="3">DUF3224 domain-containing protein</fullName>
    </recommendedName>
</protein>
<proteinExistence type="predicted"/>
<reference evidence="1" key="1">
    <citation type="submission" date="2020-10" db="EMBL/GenBank/DDBJ databases">
        <authorList>
            <person name="Gilroy R."/>
        </authorList>
    </citation>
    <scope>NUCLEOTIDE SEQUENCE</scope>
    <source>
        <strain evidence="1">7293</strain>
    </source>
</reference>
<sequence>MINSHVRADITTFYGDFPAGFDFTISDDGKIEGVYSFIGYEGSFYGSMTGEETFSVGGVVDSYVGSIEFSISGSYDGKIITGEGITANKGHFTVRGVPVGEL</sequence>
<evidence type="ECO:0008006" key="3">
    <source>
        <dbReference type="Google" id="ProtNLM"/>
    </source>
</evidence>
<dbReference type="EMBL" id="JADIMT010000090">
    <property type="protein sequence ID" value="MBO8436813.1"/>
    <property type="molecule type" value="Genomic_DNA"/>
</dbReference>
<accession>A0A9D9E1K4</accession>
<name>A0A9D9E1K4_9SPIO</name>
<reference evidence="1" key="2">
    <citation type="journal article" date="2021" name="PeerJ">
        <title>Extensive microbial diversity within the chicken gut microbiome revealed by metagenomics and culture.</title>
        <authorList>
            <person name="Gilroy R."/>
            <person name="Ravi A."/>
            <person name="Getino M."/>
            <person name="Pursley I."/>
            <person name="Horton D.L."/>
            <person name="Alikhan N.F."/>
            <person name="Baker D."/>
            <person name="Gharbi K."/>
            <person name="Hall N."/>
            <person name="Watson M."/>
            <person name="Adriaenssens E.M."/>
            <person name="Foster-Nyarko E."/>
            <person name="Jarju S."/>
            <person name="Secka A."/>
            <person name="Antonio M."/>
            <person name="Oren A."/>
            <person name="Chaudhuri R.R."/>
            <person name="La Ragione R."/>
            <person name="Hildebrand F."/>
            <person name="Pallen M.J."/>
        </authorList>
    </citation>
    <scope>NUCLEOTIDE SEQUENCE</scope>
    <source>
        <strain evidence="1">7293</strain>
    </source>
</reference>
<evidence type="ECO:0000313" key="2">
    <source>
        <dbReference type="Proteomes" id="UP000823615"/>
    </source>
</evidence>
<dbReference type="Proteomes" id="UP000823615">
    <property type="component" value="Unassembled WGS sequence"/>
</dbReference>
<dbReference type="AlphaFoldDB" id="A0A9D9E1K4"/>
<evidence type="ECO:0000313" key="1">
    <source>
        <dbReference type="EMBL" id="MBO8436813.1"/>
    </source>
</evidence>